<dbReference type="Proteomes" id="UP000278756">
    <property type="component" value="Plasmid pASEM-1"/>
</dbReference>
<dbReference type="AlphaFoldDB" id="A0A3G9G7J2"/>
<protein>
    <submittedName>
        <fullName evidence="1">Uncharacterized protein</fullName>
    </submittedName>
</protein>
<dbReference type="EMBL" id="AP018829">
    <property type="protein sequence ID" value="BBF82636.1"/>
    <property type="molecule type" value="Genomic_DNA"/>
</dbReference>
<geneLocation type="plasmid" evidence="2">
    <name>pasem-1 dna</name>
</geneLocation>
<name>A0A3G9G7J2_9CAUL</name>
<reference evidence="2" key="1">
    <citation type="journal article" date="2017" name="Biotechnol. Biofuels">
        <title>Evaluation of environmental bacterial communities as a factor affecting the growth of duckweed Lemna minor.</title>
        <authorList>
            <person name="Ishizawa H."/>
            <person name="Kuroda M."/>
            <person name="Morikawa M."/>
            <person name="Ike M."/>
        </authorList>
    </citation>
    <scope>NUCLEOTIDE SEQUENCE [LARGE SCALE GENOMIC DNA]</scope>
    <source>
        <strain evidence="2">M6</strain>
    </source>
</reference>
<proteinExistence type="predicted"/>
<gene>
    <name evidence="1" type="ORF">EM6_3277</name>
</gene>
<evidence type="ECO:0000313" key="1">
    <source>
        <dbReference type="EMBL" id="BBF82636.1"/>
    </source>
</evidence>
<reference evidence="2" key="2">
    <citation type="journal article" date="2017" name="Plant Physiol. Biochem.">
        <title>Differential oxidative and antioxidative response of duckweed Lemna minor toward plant growth promoting/inhibiting bacteria.</title>
        <authorList>
            <person name="Ishizawa H."/>
            <person name="Kuroda M."/>
            <person name="Morikawa M."/>
            <person name="Ike M."/>
        </authorList>
    </citation>
    <scope>NUCLEOTIDE SEQUENCE [LARGE SCALE GENOMIC DNA]</scope>
    <source>
        <strain evidence="2">M6</strain>
    </source>
</reference>
<accession>A0A3G9G7J2</accession>
<evidence type="ECO:0000313" key="2">
    <source>
        <dbReference type="Proteomes" id="UP000278756"/>
    </source>
</evidence>
<sequence length="411" mass="46599">MKNAPSSTLEDPENIPNHLSDSAGIALFAKLESFSTAALNNCLALTNAEVRYRCLHELILRRAITIDTAKTFMKDSNVKTRFEALIEAERLGLIVSEDEAKKVIIKSEPKRSGLLSSSSNPTPEEERWWNAYRHQKLCMHAEADLINSLKPDSLHSWETELALYDAYFRTHSAELRANLADGFKGALENKFEAHTKTFSNLGLDHFSTSKNLLSFIGTGLVSDGLTILCRHGSNADLPLVRKCVDSFEPYSSIELLRFLAKFGEWEDIERVVKIVGKTDPRYYGLFSNNDDNYDLAAKIVCKLATRRTIDLFNSSISPYIMTKILKFISNRDFLSLTDEHLLKMFSNESDNLRRMVALKCVQHLPKTRLSALLERYQVNGEYRYYNVIHWLDLGVSMPSDVARTVAKRASS</sequence>
<keyword evidence="1" id="KW-0614">Plasmid</keyword>
<organism evidence="1 2">
    <name type="scientific">Asticcacaulis excentricus</name>
    <dbReference type="NCBI Taxonomy" id="78587"/>
    <lineage>
        <taxon>Bacteria</taxon>
        <taxon>Pseudomonadati</taxon>
        <taxon>Pseudomonadota</taxon>
        <taxon>Alphaproteobacteria</taxon>
        <taxon>Caulobacterales</taxon>
        <taxon>Caulobacteraceae</taxon>
        <taxon>Asticcacaulis</taxon>
    </lineage>
</organism>